<evidence type="ECO:0000256" key="1">
    <source>
        <dbReference type="SAM" id="MobiDB-lite"/>
    </source>
</evidence>
<dbReference type="HOGENOM" id="CLU_043239_0_0_7"/>
<dbReference type="eggNOG" id="COG1900">
    <property type="taxonomic scope" value="Bacteria"/>
</dbReference>
<dbReference type="EMBL" id="CP000112">
    <property type="protein sequence ID" value="ABB39801.1"/>
    <property type="molecule type" value="Genomic_DNA"/>
</dbReference>
<feature type="domain" description="Homocysteine biosynthesis enzyme sulfur-incorporation" evidence="2">
    <location>
        <begin position="53"/>
        <end position="411"/>
    </location>
</feature>
<proteinExistence type="predicted"/>
<organism evidence="3 4">
    <name type="scientific">Oleidesulfovibrio alaskensis (strain ATCC BAA-1058 / DSM 17464 / G20)</name>
    <name type="common">Desulfovibrio alaskensis</name>
    <dbReference type="NCBI Taxonomy" id="207559"/>
    <lineage>
        <taxon>Bacteria</taxon>
        <taxon>Pseudomonadati</taxon>
        <taxon>Thermodesulfobacteriota</taxon>
        <taxon>Desulfovibrionia</taxon>
        <taxon>Desulfovibrionales</taxon>
        <taxon>Desulfovibrionaceae</taxon>
        <taxon>Oleidesulfovibrio</taxon>
    </lineage>
</organism>
<dbReference type="AlphaFoldDB" id="Q30WZ5"/>
<sequence length="421" mass="46315">MRYADDGTLHLQRSVFQPDDDSMPQNTQGGLMSRYKVNKTIAQINERIRKGNAVVLNAEEMTEAVRTMGKEKAAREVDVVTTGTFSPMCSSGMLFNTGQPEAPTIKTSRITLNGVPCYAGLAAVDGYLGATEPREDDPLNKVYPGQFSYGGGHVIEDLVRGKSVHFKAQAYGTDCYPRREMDRMVSLADLPHAELYNPRNCYQNYNAAVNLTSRIIYTYMGPLKPNMRNLNFATAGRLSPLFNDPFFMTIGLGTRVFLAGATGYVVGAGTQHNPNPKRNHRGIPLSPSGTLQLKGHMKGMNPRYLRGVSIIGYGCSLSVGVGIPIPVLNEEVAWYTGVDDCDIEMPVKDYGHDYPNCLPRVLQHVNYEQLKSGSVEIQGKHVDTVPLTSYPLSLEIANELKALISKGEFELSEPVEPIQSN</sequence>
<dbReference type="Pfam" id="PF01837">
    <property type="entry name" value="HcyBio"/>
    <property type="match status" value="1"/>
</dbReference>
<reference evidence="3 4" key="1">
    <citation type="journal article" date="2011" name="J. Bacteriol.">
        <title>Complete genome sequence and updated annotation of Desulfovibrio alaskensis G20.</title>
        <authorList>
            <person name="Hauser L.J."/>
            <person name="Land M.L."/>
            <person name="Brown S.D."/>
            <person name="Larimer F."/>
            <person name="Keller K.L."/>
            <person name="Rapp-Giles B.J."/>
            <person name="Price M.N."/>
            <person name="Lin M."/>
            <person name="Bruce D.C."/>
            <person name="Detter J.C."/>
            <person name="Tapia R."/>
            <person name="Han C.S."/>
            <person name="Goodwin L.A."/>
            <person name="Cheng J.F."/>
            <person name="Pitluck S."/>
            <person name="Copeland A."/>
            <person name="Lucas S."/>
            <person name="Nolan M."/>
            <person name="Lapidus A.L."/>
            <person name="Palumbo A.V."/>
            <person name="Wall J.D."/>
        </authorList>
    </citation>
    <scope>NUCLEOTIDE SEQUENCE [LARGE SCALE GENOMIC DNA]</scope>
    <source>
        <strain evidence="4">ATCC BAA 1058 / DSM 17464 / G20</strain>
    </source>
</reference>
<feature type="region of interest" description="Disordered" evidence="1">
    <location>
        <begin position="1"/>
        <end position="30"/>
    </location>
</feature>
<evidence type="ECO:0000313" key="4">
    <source>
        <dbReference type="Proteomes" id="UP000002710"/>
    </source>
</evidence>
<evidence type="ECO:0000259" key="2">
    <source>
        <dbReference type="Pfam" id="PF01837"/>
    </source>
</evidence>
<gene>
    <name evidence="3" type="ordered locus">Dde_3007</name>
</gene>
<accession>Q30WZ5</accession>
<dbReference type="KEGG" id="dde:Dde_3007"/>
<dbReference type="STRING" id="207559.Dde_3007"/>
<protein>
    <recommendedName>
        <fullName evidence="2">Homocysteine biosynthesis enzyme sulfur-incorporation domain-containing protein</fullName>
    </recommendedName>
</protein>
<dbReference type="Proteomes" id="UP000002710">
    <property type="component" value="Chromosome"/>
</dbReference>
<name>Q30WZ5_OLEA2</name>
<dbReference type="InterPro" id="IPR002708">
    <property type="entry name" value="HcyBio"/>
</dbReference>
<evidence type="ECO:0000313" key="3">
    <source>
        <dbReference type="EMBL" id="ABB39801.1"/>
    </source>
</evidence>
<keyword evidence="4" id="KW-1185">Reference proteome</keyword>